<sequence>MSYHDRFHDSIKKIHLELTPICYPPPEIIIHQNEVPKIDSLLVKYDFNIERQVLENSDKEIKKIKEKREAMLIKKLAIKSVHKNIEAVSLNNPITTESLMNDVDSKLFHQPQTNITINNYSNIPTIHQTNKEELLIKKDKPLIDFSEFELPKTVFDMVALKSIDDKAELEQLLSSSGNISEIKSESNSNEDNCVDNINNKMKKKDMTSKNTINQELPNLFQYPSMPSFAFNDFKTGHK</sequence>
<protein>
    <submittedName>
        <fullName evidence="2">PPP1R35_C domain-containing protein</fullName>
    </submittedName>
</protein>
<accession>A0A0N5A1N4</accession>
<dbReference type="Proteomes" id="UP000038045">
    <property type="component" value="Unplaced"/>
</dbReference>
<dbReference type="AlphaFoldDB" id="A0A0N5A1N4"/>
<evidence type="ECO:0000313" key="2">
    <source>
        <dbReference type="WBParaSite" id="PTRK_0001553300.1"/>
    </source>
</evidence>
<proteinExistence type="predicted"/>
<dbReference type="WBParaSite" id="PTRK_0001553300.1">
    <property type="protein sequence ID" value="PTRK_0001553300.1"/>
    <property type="gene ID" value="PTRK_0001553300"/>
</dbReference>
<organism evidence="1 2">
    <name type="scientific">Parastrongyloides trichosuri</name>
    <name type="common">Possum-specific nematode worm</name>
    <dbReference type="NCBI Taxonomy" id="131310"/>
    <lineage>
        <taxon>Eukaryota</taxon>
        <taxon>Metazoa</taxon>
        <taxon>Ecdysozoa</taxon>
        <taxon>Nematoda</taxon>
        <taxon>Chromadorea</taxon>
        <taxon>Rhabditida</taxon>
        <taxon>Tylenchina</taxon>
        <taxon>Panagrolaimomorpha</taxon>
        <taxon>Strongyloidoidea</taxon>
        <taxon>Strongyloididae</taxon>
        <taxon>Parastrongyloides</taxon>
    </lineage>
</organism>
<evidence type="ECO:0000313" key="1">
    <source>
        <dbReference type="Proteomes" id="UP000038045"/>
    </source>
</evidence>
<keyword evidence="1" id="KW-1185">Reference proteome</keyword>
<name>A0A0N5A1N4_PARTI</name>
<reference evidence="2" key="1">
    <citation type="submission" date="2017-02" db="UniProtKB">
        <authorList>
            <consortium name="WormBaseParasite"/>
        </authorList>
    </citation>
    <scope>IDENTIFICATION</scope>
</reference>